<keyword evidence="1" id="KW-0067">ATP-binding</keyword>
<dbReference type="GO" id="GO:0046872">
    <property type="term" value="F:metal ion binding"/>
    <property type="evidence" value="ECO:0007669"/>
    <property type="project" value="InterPro"/>
</dbReference>
<gene>
    <name evidence="3" type="ORF">BSA145_16300</name>
</gene>
<dbReference type="Gene3D" id="3.30.470.20">
    <property type="entry name" value="ATP-grasp fold, B domain"/>
    <property type="match status" value="1"/>
</dbReference>
<dbReference type="Pfam" id="PF02655">
    <property type="entry name" value="ATP-grasp_3"/>
    <property type="match status" value="1"/>
</dbReference>
<dbReference type="EMBL" id="CP015607">
    <property type="protein sequence ID" value="APT47293.1"/>
    <property type="molecule type" value="Genomic_DNA"/>
</dbReference>
<dbReference type="GO" id="GO:0005524">
    <property type="term" value="F:ATP binding"/>
    <property type="evidence" value="ECO:0007669"/>
    <property type="project" value="UniProtKB-UniRule"/>
</dbReference>
<proteinExistence type="predicted"/>
<organism evidence="3 4">
    <name type="scientific">Bacillus safensis</name>
    <dbReference type="NCBI Taxonomy" id="561879"/>
    <lineage>
        <taxon>Bacteria</taxon>
        <taxon>Bacillati</taxon>
        <taxon>Bacillota</taxon>
        <taxon>Bacilli</taxon>
        <taxon>Bacillales</taxon>
        <taxon>Bacillaceae</taxon>
        <taxon>Bacillus</taxon>
    </lineage>
</organism>
<dbReference type="Proteomes" id="UP000185426">
    <property type="component" value="Chromosome"/>
</dbReference>
<evidence type="ECO:0000259" key="2">
    <source>
        <dbReference type="PROSITE" id="PS50975"/>
    </source>
</evidence>
<keyword evidence="1" id="KW-0547">Nucleotide-binding</keyword>
<reference evidence="3 4" key="1">
    <citation type="submission" date="2016-05" db="EMBL/GenBank/DDBJ databases">
        <title>Complete Genome and Methylome Analysis of Psychrotrophic Bacterial Isolates from Antarctic Lake Untersee.</title>
        <authorList>
            <person name="Fomenkov A."/>
            <person name="Akimov V.N."/>
            <person name="Vasilyeva L.V."/>
            <person name="Andersen D."/>
            <person name="Vincze T."/>
            <person name="Roberts R.J."/>
        </authorList>
    </citation>
    <scope>NUCLEOTIDE SEQUENCE [LARGE SCALE GENOMIC DNA]</scope>
    <source>
        <strain evidence="3 4">U14-5</strain>
    </source>
</reference>
<sequence length="418" mass="49005">MKDPAALFDFMGRNDVIWFGNMNQEQSWDQTKALPVMTDHVQNELVLQQEQQLLLIASKDHHVIMHHQPEPAFLAYLEKQGVNLPRMVQKEDGLKLKGLIVPYLLDESVEQDSSLEKRKFYGSNSTLVKRFNHKISTRKWAEEHQFTVTCGAVCQNADELKQTYEELRANHFSKMVLKIPYGSSGKGLRILKNEREFMQLVTFIERRKIQTDLLLEGWHPIKRSLNAQLLIQEEGSHLLSITEQKINEDGIYLGTDFAPIYELDKKREYEVSMHRIIELLYEEGYRGVVGVDSIIDENEQLIPIIEINARFTQVTYLLPIICRFFSTYEYIESRFKRFSCSADLPFEDVLTEITEALDPGEDGGFFIYTFGKTRAADMWHYRLFILFYHMKKDKQIHMLTKFDDMEFSAERGREFAEK</sequence>
<name>A0A1L6ZL97_BACIA</name>
<dbReference type="InterPro" id="IPR003806">
    <property type="entry name" value="ATP-grasp_PylC-type"/>
</dbReference>
<dbReference type="InterPro" id="IPR011761">
    <property type="entry name" value="ATP-grasp"/>
</dbReference>
<dbReference type="AlphaFoldDB" id="A0A1L6ZL97"/>
<feature type="domain" description="ATP-grasp" evidence="2">
    <location>
        <begin position="138"/>
        <end position="339"/>
    </location>
</feature>
<evidence type="ECO:0000313" key="4">
    <source>
        <dbReference type="Proteomes" id="UP000185426"/>
    </source>
</evidence>
<protein>
    <recommendedName>
        <fullName evidence="2">ATP-grasp domain-containing protein</fullName>
    </recommendedName>
</protein>
<dbReference type="SUPFAM" id="SSF56059">
    <property type="entry name" value="Glutathione synthetase ATP-binding domain-like"/>
    <property type="match status" value="1"/>
</dbReference>
<dbReference type="RefSeq" id="WP_075623084.1">
    <property type="nucleotide sequence ID" value="NZ_CP015607.1"/>
</dbReference>
<evidence type="ECO:0000256" key="1">
    <source>
        <dbReference type="PROSITE-ProRule" id="PRU00409"/>
    </source>
</evidence>
<evidence type="ECO:0000313" key="3">
    <source>
        <dbReference type="EMBL" id="APT47293.1"/>
    </source>
</evidence>
<dbReference type="PROSITE" id="PS50975">
    <property type="entry name" value="ATP_GRASP"/>
    <property type="match status" value="1"/>
</dbReference>
<accession>A0A1L6ZL97</accession>